<dbReference type="Proteomes" id="UP001589862">
    <property type="component" value="Unassembled WGS sequence"/>
</dbReference>
<keyword evidence="5" id="KW-1185">Reference proteome</keyword>
<dbReference type="Pfam" id="PF23562">
    <property type="entry name" value="AMP-binding_C_3"/>
    <property type="match status" value="1"/>
</dbReference>
<dbReference type="InterPro" id="IPR020845">
    <property type="entry name" value="AMP-binding_CS"/>
</dbReference>
<dbReference type="PANTHER" id="PTHR43272:SF33">
    <property type="entry name" value="AMP-BINDING DOMAIN-CONTAINING PROTEIN-RELATED"/>
    <property type="match status" value="1"/>
</dbReference>
<dbReference type="Pfam" id="PF00501">
    <property type="entry name" value="AMP-binding"/>
    <property type="match status" value="1"/>
</dbReference>
<protein>
    <submittedName>
        <fullName evidence="4">AMP-dependent synthetase/ligase</fullName>
    </submittedName>
</protein>
<accession>A0ABV6PA98</accession>
<dbReference type="SUPFAM" id="SSF56801">
    <property type="entry name" value="Acetyl-CoA synthetase-like"/>
    <property type="match status" value="1"/>
</dbReference>
<evidence type="ECO:0000256" key="2">
    <source>
        <dbReference type="ARBA" id="ARBA00022840"/>
    </source>
</evidence>
<gene>
    <name evidence="4" type="ORF">ACFFFR_06545</name>
</gene>
<evidence type="ECO:0000256" key="1">
    <source>
        <dbReference type="ARBA" id="ARBA00022741"/>
    </source>
</evidence>
<sequence length="614" mass="65697">MQEVTNTQVAQLPASTNVTDLVLERLEAAADLPAYAIPTIAGEQITWRDVTLREFVTDVQKLAKALIASGVKPGDMVAVMCSTSYKWALLDQAIWFAGGISVPIYETSSAYQVEHIVGDSGASLLFVETEQHRGVAAQALANLGADLPIHVIGELADLMAFAETGHEVSDADLDKARRTATLADVATLVYTSGTTGRPKGARITHANLCLTSLNILPFAADIVYPEGEGAEQSSSLMFLPLAHILARAVQYICLVGGIKIGHVGDLKLLLPALNTFNPSFVLAVPRVFEKVLAGATQKAEDGGKGKIFAAAKQTAIDYAQACERADLGEGSGPGLALKLKHKLFDKLVYAKLRALLGSRAKFAVSGASTLDPELGAFFRGVGIGMQEGYGLTETTAPATLNIPGQTTLGSVGLPIPGVDIKIADDQEILIRGVVVFDGYHGDRFSTEETFTADGFLRTGDLGEIDESGFLKILGRKKDVIVTAGGKNVYPGPMEEDLRKDDLVAHVVLVGENRPFVSALIALEPEALPRWCAQHGLGELSVQQAAEHPQIRDYVENLINDANQKVSRAESVREFRILPAALTDTSGHLTPSMKLQRTAVMRDYTEVIDEIYGKN</sequence>
<organism evidence="4 5">
    <name type="scientific">Micrococcoides hystricis</name>
    <dbReference type="NCBI Taxonomy" id="1572761"/>
    <lineage>
        <taxon>Bacteria</taxon>
        <taxon>Bacillati</taxon>
        <taxon>Actinomycetota</taxon>
        <taxon>Actinomycetes</taxon>
        <taxon>Micrococcales</taxon>
        <taxon>Micrococcaceae</taxon>
        <taxon>Micrococcoides</taxon>
    </lineage>
</organism>
<keyword evidence="2" id="KW-0067">ATP-binding</keyword>
<dbReference type="PANTHER" id="PTHR43272">
    <property type="entry name" value="LONG-CHAIN-FATTY-ACID--COA LIGASE"/>
    <property type="match status" value="1"/>
</dbReference>
<comment type="caution">
    <text evidence="4">The sequence shown here is derived from an EMBL/GenBank/DDBJ whole genome shotgun (WGS) entry which is preliminary data.</text>
</comment>
<dbReference type="EMBL" id="JBHLUB010000028">
    <property type="protein sequence ID" value="MFC0582041.1"/>
    <property type="molecule type" value="Genomic_DNA"/>
</dbReference>
<proteinExistence type="predicted"/>
<feature type="domain" description="AMP-dependent synthetase/ligase" evidence="3">
    <location>
        <begin position="46"/>
        <end position="440"/>
    </location>
</feature>
<evidence type="ECO:0000313" key="5">
    <source>
        <dbReference type="Proteomes" id="UP001589862"/>
    </source>
</evidence>
<dbReference type="InterPro" id="IPR000873">
    <property type="entry name" value="AMP-dep_synth/lig_dom"/>
</dbReference>
<evidence type="ECO:0000259" key="3">
    <source>
        <dbReference type="Pfam" id="PF00501"/>
    </source>
</evidence>
<name>A0ABV6PA98_9MICC</name>
<dbReference type="CDD" id="cd05907">
    <property type="entry name" value="VL_LC_FACS_like"/>
    <property type="match status" value="1"/>
</dbReference>
<dbReference type="InterPro" id="IPR042099">
    <property type="entry name" value="ANL_N_sf"/>
</dbReference>
<reference evidence="4 5" key="1">
    <citation type="submission" date="2024-09" db="EMBL/GenBank/DDBJ databases">
        <authorList>
            <person name="Sun Q."/>
            <person name="Mori K."/>
        </authorList>
    </citation>
    <scope>NUCLEOTIDE SEQUENCE [LARGE SCALE GENOMIC DNA]</scope>
    <source>
        <strain evidence="4 5">NCAIM B.02604</strain>
    </source>
</reference>
<dbReference type="RefSeq" id="WP_377458905.1">
    <property type="nucleotide sequence ID" value="NZ_JBHLUB010000028.1"/>
</dbReference>
<dbReference type="PROSITE" id="PS00455">
    <property type="entry name" value="AMP_BINDING"/>
    <property type="match status" value="1"/>
</dbReference>
<keyword evidence="1" id="KW-0547">Nucleotide-binding</keyword>
<dbReference type="Gene3D" id="3.40.50.12780">
    <property type="entry name" value="N-terminal domain of ligase-like"/>
    <property type="match status" value="1"/>
</dbReference>
<evidence type="ECO:0000313" key="4">
    <source>
        <dbReference type="EMBL" id="MFC0582041.1"/>
    </source>
</evidence>